<feature type="domain" description="Phosphoribulokinase/uridine kinase" evidence="1">
    <location>
        <begin position="239"/>
        <end position="436"/>
    </location>
</feature>
<keyword evidence="3" id="KW-1185">Reference proteome</keyword>
<dbReference type="GO" id="GO:0005524">
    <property type="term" value="F:ATP binding"/>
    <property type="evidence" value="ECO:0007669"/>
    <property type="project" value="InterPro"/>
</dbReference>
<evidence type="ECO:0000313" key="2">
    <source>
        <dbReference type="EMBL" id="CDL91276.1"/>
    </source>
</evidence>
<dbReference type="Gene3D" id="3.30.980.10">
    <property type="entry name" value="Threonyl-trna Synthetase, Chain A, domain 2"/>
    <property type="match status" value="1"/>
</dbReference>
<evidence type="ECO:0000259" key="1">
    <source>
        <dbReference type="Pfam" id="PF00485"/>
    </source>
</evidence>
<organism evidence="2 3">
    <name type="scientific">Clostridium tyrobutyricum DIVETGP</name>
    <dbReference type="NCBI Taxonomy" id="1408889"/>
    <lineage>
        <taxon>Bacteria</taxon>
        <taxon>Bacillati</taxon>
        <taxon>Bacillota</taxon>
        <taxon>Clostridia</taxon>
        <taxon>Eubacteriales</taxon>
        <taxon>Clostridiaceae</taxon>
        <taxon>Clostridium</taxon>
    </lineage>
</organism>
<name>W6N4Z5_CLOTY</name>
<dbReference type="Pfam" id="PF00485">
    <property type="entry name" value="PRK"/>
    <property type="match status" value="1"/>
</dbReference>
<keyword evidence="2" id="KW-0418">Kinase</keyword>
<evidence type="ECO:0000313" key="3">
    <source>
        <dbReference type="Proteomes" id="UP000019482"/>
    </source>
</evidence>
<dbReference type="Proteomes" id="UP000019482">
    <property type="component" value="Unassembled WGS sequence"/>
</dbReference>
<dbReference type="CDD" id="cd02028">
    <property type="entry name" value="UMPK_like"/>
    <property type="match status" value="1"/>
</dbReference>
<accession>W6N4Z5</accession>
<gene>
    <name evidence="2" type="ORF">CTDIVETGP_1346</name>
</gene>
<dbReference type="SUPFAM" id="SSF52540">
    <property type="entry name" value="P-loop containing nucleoside triphosphate hydrolases"/>
    <property type="match status" value="1"/>
</dbReference>
<proteinExistence type="predicted"/>
<dbReference type="PANTHER" id="PTHR10285">
    <property type="entry name" value="URIDINE KINASE"/>
    <property type="match status" value="1"/>
</dbReference>
<dbReference type="Gene3D" id="3.40.50.300">
    <property type="entry name" value="P-loop containing nucleotide triphosphate hydrolases"/>
    <property type="match status" value="1"/>
</dbReference>
<dbReference type="AlphaFoldDB" id="W6N4Z5"/>
<keyword evidence="2" id="KW-0808">Transferase</keyword>
<dbReference type="EC" id="2.7.1.48" evidence="2"/>
<dbReference type="InterPro" id="IPR018163">
    <property type="entry name" value="Thr/Ala-tRNA-synth_IIc_edit"/>
</dbReference>
<dbReference type="OrthoDB" id="9764644at2"/>
<comment type="caution">
    <text evidence="2">The sequence shown here is derived from an EMBL/GenBank/DDBJ whole genome shotgun (WGS) entry which is preliminary data.</text>
</comment>
<dbReference type="InterPro" id="IPR027417">
    <property type="entry name" value="P-loop_NTPase"/>
</dbReference>
<dbReference type="InterPro" id="IPR006083">
    <property type="entry name" value="PRK/URK"/>
</dbReference>
<dbReference type="GO" id="GO:0004849">
    <property type="term" value="F:uridine kinase activity"/>
    <property type="evidence" value="ECO:0007669"/>
    <property type="project" value="UniProtKB-EC"/>
</dbReference>
<sequence length="501" mass="57314">MSELRSEIICSSKSSKIMVNRSYEITLQFVLIKAVYDVFKNSKLTIEHSLGRGVFGEISKNTPLNELDVMKIKNRMKEIIDKDIPINKIKVGKNEAMGIFTKYNMIDKVNLLNDLDVAYLYLYELDGTYDYFYGNTAESTGKVQLFDLVYYNSGFLLIYPDGNNSVAIPKLEDYKKLNNIFRETKQWLNLLGISNTGSLNDKIKNNDISYIVGVSEALHEKKVASIADMIHENKSVKVVLIAGPSSSGKTTFSKRLAIQLGVNGYSTLPISLDDYFLDRQYTPKDENGNYDFESINSLDLKLFNRDLSILMEGKEVQLPTFDFKTGTKKWNGKKVSLPENGLIVIEGIHGLNEKLTSSIPKENKFKIYISALTQLNLDNHTRISTTDVRIIRRIVRDHLFRGYSAEDTLKMWPSVKRGEEKNIFVFQENADVMFNSTLVYELCVLKKYALKELRKIKKSSSVYCEAVRLINFLKFFKNLDGKYVPENSILREFIGGSCFYN</sequence>
<dbReference type="EMBL" id="CBXI010000023">
    <property type="protein sequence ID" value="CDL91276.1"/>
    <property type="molecule type" value="Genomic_DNA"/>
</dbReference>
<dbReference type="SUPFAM" id="SSF55186">
    <property type="entry name" value="ThrRS/AlaRS common domain"/>
    <property type="match status" value="1"/>
</dbReference>
<reference evidence="2 3" key="1">
    <citation type="journal article" date="2015" name="Genome Announc.">
        <title>Draft Genome Sequence of Clostridium tyrobutyricum Strain DIVETGP, Isolated from Cow's Milk for Grana Padano Production.</title>
        <authorList>
            <person name="Soggiu A."/>
            <person name="Piras C."/>
            <person name="Gaiarsa S."/>
            <person name="Sassera D."/>
            <person name="Roncada P."/>
            <person name="Bendixen E."/>
            <person name="Brasca M."/>
            <person name="Bonizzi L."/>
        </authorList>
    </citation>
    <scope>NUCLEOTIDE SEQUENCE [LARGE SCALE GENOMIC DNA]</scope>
    <source>
        <strain evidence="2 3">DIVETGP</strain>
    </source>
</reference>
<protein>
    <submittedName>
        <fullName evidence="2">Uridine kinase</fullName>
        <ecNumber evidence="2">2.7.1.48</ecNumber>
    </submittedName>
</protein>